<evidence type="ECO:0000256" key="10">
    <source>
        <dbReference type="ARBA" id="ARBA00030945"/>
    </source>
</evidence>
<keyword evidence="8" id="KW-0143">Chaperone</keyword>
<dbReference type="Gene3D" id="3.30.420.40">
    <property type="match status" value="1"/>
</dbReference>
<dbReference type="Pfam" id="PF00012">
    <property type="entry name" value="HSP70"/>
    <property type="match status" value="1"/>
</dbReference>
<evidence type="ECO:0000256" key="9">
    <source>
        <dbReference type="ARBA" id="ARBA00030019"/>
    </source>
</evidence>
<evidence type="ECO:0000313" key="12">
    <source>
        <dbReference type="EMBL" id="MBB3129265.1"/>
    </source>
</evidence>
<gene>
    <name evidence="12" type="ORF">FHS19_003940</name>
</gene>
<evidence type="ECO:0000256" key="6">
    <source>
        <dbReference type="ARBA" id="ARBA00022840"/>
    </source>
</evidence>
<dbReference type="EMBL" id="JACHXJ010000003">
    <property type="protein sequence ID" value="MBB3129265.1"/>
    <property type="molecule type" value="Genomic_DNA"/>
</dbReference>
<dbReference type="AlphaFoldDB" id="A0A839TR84"/>
<protein>
    <recommendedName>
        <fullName evidence="3">Chaperone protein DnaK</fullName>
    </recommendedName>
    <alternativeName>
        <fullName evidence="4">Chaperone protein dnaK</fullName>
    </alternativeName>
    <alternativeName>
        <fullName evidence="11">HSP70</fullName>
    </alternativeName>
    <alternativeName>
        <fullName evidence="10">Heat shock 70 kDa protein</fullName>
    </alternativeName>
    <alternativeName>
        <fullName evidence="9">Heat shock protein 70</fullName>
    </alternativeName>
</protein>
<keyword evidence="5" id="KW-0547">Nucleotide-binding</keyword>
<dbReference type="GO" id="GO:0140662">
    <property type="term" value="F:ATP-dependent protein folding chaperone"/>
    <property type="evidence" value="ECO:0007669"/>
    <property type="project" value="InterPro"/>
</dbReference>
<dbReference type="GO" id="GO:0005524">
    <property type="term" value="F:ATP binding"/>
    <property type="evidence" value="ECO:0007669"/>
    <property type="project" value="UniProtKB-KW"/>
</dbReference>
<evidence type="ECO:0000256" key="4">
    <source>
        <dbReference type="ARBA" id="ARBA00017249"/>
    </source>
</evidence>
<comment type="function">
    <text evidence="1">Acts as a chaperone.</text>
</comment>
<keyword evidence="7" id="KW-0346">Stress response</keyword>
<evidence type="ECO:0000256" key="5">
    <source>
        <dbReference type="ARBA" id="ARBA00022741"/>
    </source>
</evidence>
<evidence type="ECO:0000256" key="1">
    <source>
        <dbReference type="ARBA" id="ARBA00002290"/>
    </source>
</evidence>
<evidence type="ECO:0000256" key="11">
    <source>
        <dbReference type="ARBA" id="ARBA00033103"/>
    </source>
</evidence>
<organism evidence="12 13">
    <name type="scientific">Paenibacillus rhizosphaerae</name>
    <dbReference type="NCBI Taxonomy" id="297318"/>
    <lineage>
        <taxon>Bacteria</taxon>
        <taxon>Bacillati</taxon>
        <taxon>Bacillota</taxon>
        <taxon>Bacilli</taxon>
        <taxon>Bacillales</taxon>
        <taxon>Paenibacillaceae</taxon>
        <taxon>Paenibacillus</taxon>
    </lineage>
</organism>
<dbReference type="InterPro" id="IPR043129">
    <property type="entry name" value="ATPase_NBD"/>
</dbReference>
<dbReference type="FunFam" id="3.30.420.40:FF:000028">
    <property type="entry name" value="heat shock 70 kDa protein-like"/>
    <property type="match status" value="1"/>
</dbReference>
<dbReference type="SUPFAM" id="SSF53067">
    <property type="entry name" value="Actin-like ATPase domain"/>
    <property type="match status" value="1"/>
</dbReference>
<evidence type="ECO:0000256" key="3">
    <source>
        <dbReference type="ARBA" id="ARBA00014415"/>
    </source>
</evidence>
<evidence type="ECO:0000256" key="8">
    <source>
        <dbReference type="ARBA" id="ARBA00023186"/>
    </source>
</evidence>
<sequence>MAVIGIDLGTTNSLVACWAQDHAVVIPNVLGEHLTPSIVSVDENGEIVVGRIAQERLITHPKKAANQGSCNIEVIWLCKKSRCRLLSVTGQRLFICHHFGFQEAVLRLRSVRLPAF</sequence>
<dbReference type="Proteomes" id="UP000517523">
    <property type="component" value="Unassembled WGS sequence"/>
</dbReference>
<dbReference type="InterPro" id="IPR018181">
    <property type="entry name" value="Heat_shock_70_CS"/>
</dbReference>
<comment type="similarity">
    <text evidence="2">Belongs to the heat shock protein 70 family.</text>
</comment>
<evidence type="ECO:0000313" key="13">
    <source>
        <dbReference type="Proteomes" id="UP000517523"/>
    </source>
</evidence>
<dbReference type="PROSITE" id="PS00297">
    <property type="entry name" value="HSP70_1"/>
    <property type="match status" value="1"/>
</dbReference>
<dbReference type="PRINTS" id="PR00301">
    <property type="entry name" value="HEATSHOCK70"/>
</dbReference>
<evidence type="ECO:0000256" key="2">
    <source>
        <dbReference type="ARBA" id="ARBA00007381"/>
    </source>
</evidence>
<name>A0A839TR84_9BACL</name>
<accession>A0A839TR84</accession>
<evidence type="ECO:0000256" key="7">
    <source>
        <dbReference type="ARBA" id="ARBA00023016"/>
    </source>
</evidence>
<proteinExistence type="inferred from homology"/>
<comment type="caution">
    <text evidence="12">The sequence shown here is derived from an EMBL/GenBank/DDBJ whole genome shotgun (WGS) entry which is preliminary data.</text>
</comment>
<dbReference type="InterPro" id="IPR013126">
    <property type="entry name" value="Hsp_70_fam"/>
</dbReference>
<keyword evidence="6" id="KW-0067">ATP-binding</keyword>
<reference evidence="12 13" key="1">
    <citation type="submission" date="2020-08" db="EMBL/GenBank/DDBJ databases">
        <title>Genomic Encyclopedia of Type Strains, Phase III (KMG-III): the genomes of soil and plant-associated and newly described type strains.</title>
        <authorList>
            <person name="Whitman W."/>
        </authorList>
    </citation>
    <scope>NUCLEOTIDE SEQUENCE [LARGE SCALE GENOMIC DNA]</scope>
    <source>
        <strain evidence="12 13">CECT 5831</strain>
    </source>
</reference>